<evidence type="ECO:0008006" key="4">
    <source>
        <dbReference type="Google" id="ProtNLM"/>
    </source>
</evidence>
<dbReference type="EMBL" id="JACIJB010000001">
    <property type="protein sequence ID" value="MBB5659729.1"/>
    <property type="molecule type" value="Genomic_DNA"/>
</dbReference>
<reference evidence="2 3" key="1">
    <citation type="submission" date="2020-08" db="EMBL/GenBank/DDBJ databases">
        <title>Genomic Encyclopedia of Type Strains, Phase IV (KMG-IV): sequencing the most valuable type-strain genomes for metagenomic binning, comparative biology and taxonomic classification.</title>
        <authorList>
            <person name="Goeker M."/>
        </authorList>
    </citation>
    <scope>NUCLEOTIDE SEQUENCE [LARGE SCALE GENOMIC DNA]</scope>
    <source>
        <strain evidence="2 3">DSM 24448</strain>
    </source>
</reference>
<gene>
    <name evidence="2" type="ORF">FHS65_000447</name>
</gene>
<accession>A0A7W9A1L9</accession>
<feature type="chain" id="PRO_5031134122" description="DUF4156 domain-containing protein" evidence="1">
    <location>
        <begin position="22"/>
        <end position="87"/>
    </location>
</feature>
<evidence type="ECO:0000313" key="2">
    <source>
        <dbReference type="EMBL" id="MBB5659729.1"/>
    </source>
</evidence>
<organism evidence="2 3">
    <name type="scientific">Brevundimonas halotolerans</name>
    <dbReference type="NCBI Taxonomy" id="69670"/>
    <lineage>
        <taxon>Bacteria</taxon>
        <taxon>Pseudomonadati</taxon>
        <taxon>Pseudomonadota</taxon>
        <taxon>Alphaproteobacteria</taxon>
        <taxon>Caulobacterales</taxon>
        <taxon>Caulobacteraceae</taxon>
        <taxon>Brevundimonas</taxon>
    </lineage>
</organism>
<sequence length="87" mass="9232">MRKIVILSTAFAAAGVLSACASIGGGQDLRILSANEDGITYQVKSTKVSETESAARSYCEARGRTSVLDRVTPVDGNANVSYFCRQQ</sequence>
<comment type="caution">
    <text evidence="2">The sequence shown here is derived from an EMBL/GenBank/DDBJ whole genome shotgun (WGS) entry which is preliminary data.</text>
</comment>
<keyword evidence="3" id="KW-1185">Reference proteome</keyword>
<dbReference type="PROSITE" id="PS51257">
    <property type="entry name" value="PROKAR_LIPOPROTEIN"/>
    <property type="match status" value="1"/>
</dbReference>
<feature type="signal peptide" evidence="1">
    <location>
        <begin position="1"/>
        <end position="21"/>
    </location>
</feature>
<dbReference type="Proteomes" id="UP000548978">
    <property type="component" value="Unassembled WGS sequence"/>
</dbReference>
<keyword evidence="1" id="KW-0732">Signal</keyword>
<proteinExistence type="predicted"/>
<evidence type="ECO:0000256" key="1">
    <source>
        <dbReference type="SAM" id="SignalP"/>
    </source>
</evidence>
<name>A0A7W9A1L9_9CAUL</name>
<dbReference type="AlphaFoldDB" id="A0A7W9A1L9"/>
<protein>
    <recommendedName>
        <fullName evidence="4">DUF4156 domain-containing protein</fullName>
    </recommendedName>
</protein>
<dbReference type="RefSeq" id="WP_164461866.1">
    <property type="nucleotide sequence ID" value="NZ_JACIJB010000001.1"/>
</dbReference>
<evidence type="ECO:0000313" key="3">
    <source>
        <dbReference type="Proteomes" id="UP000548978"/>
    </source>
</evidence>